<feature type="compositionally biased region" description="Pro residues" evidence="1">
    <location>
        <begin position="119"/>
        <end position="130"/>
    </location>
</feature>
<sequence>MDHRPPARRGRGIADAADAADVADTTDAADVADAGRRGGRRRAGLVVTVLALGLTAGGGAAVAWSWAAGAARDAEAVRRDAPRTGTPAHARPWTAEGEGTTPRDGTPQGYDGRGARPPAASPPRLVPAPPYALVTRAKKGRTAEVARPAPARTARPGRAGGAGEETPRGPAARLPGGAPTMSAVCLTVPPAFRASHCRSLLGDLGTR</sequence>
<keyword evidence="2" id="KW-0812">Transmembrane</keyword>
<gene>
    <name evidence="3" type="ORF">D5H75_26360</name>
</gene>
<feature type="region of interest" description="Disordered" evidence="1">
    <location>
        <begin position="76"/>
        <end position="176"/>
    </location>
</feature>
<name>A0A3A4AY41_9ACTN</name>
<comment type="caution">
    <text evidence="3">The sequence shown here is derived from an EMBL/GenBank/DDBJ whole genome shotgun (WGS) entry which is preliminary data.</text>
</comment>
<proteinExistence type="predicted"/>
<dbReference type="Proteomes" id="UP000265768">
    <property type="component" value="Unassembled WGS sequence"/>
</dbReference>
<keyword evidence="4" id="KW-1185">Reference proteome</keyword>
<reference evidence="3 4" key="1">
    <citation type="submission" date="2018-09" db="EMBL/GenBank/DDBJ databases">
        <title>YIM 75507 draft genome.</title>
        <authorList>
            <person name="Tang S."/>
            <person name="Feng Y."/>
        </authorList>
    </citation>
    <scope>NUCLEOTIDE SEQUENCE [LARGE SCALE GENOMIC DNA]</scope>
    <source>
        <strain evidence="3 4">YIM 75507</strain>
    </source>
</reference>
<dbReference type="RefSeq" id="WP_119929239.1">
    <property type="nucleotide sequence ID" value="NZ_QZEY01000012.1"/>
</dbReference>
<dbReference type="AlphaFoldDB" id="A0A3A4AY41"/>
<feature type="compositionally biased region" description="Low complexity" evidence="1">
    <location>
        <begin position="143"/>
        <end position="157"/>
    </location>
</feature>
<keyword evidence="2" id="KW-1133">Transmembrane helix</keyword>
<evidence type="ECO:0000313" key="4">
    <source>
        <dbReference type="Proteomes" id="UP000265768"/>
    </source>
</evidence>
<evidence type="ECO:0000256" key="2">
    <source>
        <dbReference type="SAM" id="Phobius"/>
    </source>
</evidence>
<dbReference type="EMBL" id="QZEY01000012">
    <property type="protein sequence ID" value="RJL26508.1"/>
    <property type="molecule type" value="Genomic_DNA"/>
</dbReference>
<evidence type="ECO:0000313" key="3">
    <source>
        <dbReference type="EMBL" id="RJL26508.1"/>
    </source>
</evidence>
<evidence type="ECO:0000256" key="1">
    <source>
        <dbReference type="SAM" id="MobiDB-lite"/>
    </source>
</evidence>
<feature type="transmembrane region" description="Helical" evidence="2">
    <location>
        <begin position="45"/>
        <end position="67"/>
    </location>
</feature>
<protein>
    <submittedName>
        <fullName evidence="3">Uncharacterized protein</fullName>
    </submittedName>
</protein>
<accession>A0A3A4AY41</accession>
<keyword evidence="2" id="KW-0472">Membrane</keyword>
<organism evidence="3 4">
    <name type="scientific">Bailinhaonella thermotolerans</name>
    <dbReference type="NCBI Taxonomy" id="1070861"/>
    <lineage>
        <taxon>Bacteria</taxon>
        <taxon>Bacillati</taxon>
        <taxon>Actinomycetota</taxon>
        <taxon>Actinomycetes</taxon>
        <taxon>Streptosporangiales</taxon>
        <taxon>Streptosporangiaceae</taxon>
        <taxon>Bailinhaonella</taxon>
    </lineage>
</organism>